<dbReference type="EMBL" id="JAZAVJ010000065">
    <property type="protein sequence ID" value="KAK7416730.1"/>
    <property type="molecule type" value="Genomic_DNA"/>
</dbReference>
<proteinExistence type="predicted"/>
<dbReference type="Pfam" id="PF20150">
    <property type="entry name" value="2EXR"/>
    <property type="match status" value="1"/>
</dbReference>
<gene>
    <name evidence="2" type="ORF">QQX98_005056</name>
</gene>
<dbReference type="PANTHER" id="PTHR35910">
    <property type="entry name" value="2EXR DOMAIN-CONTAINING PROTEIN"/>
    <property type="match status" value="1"/>
</dbReference>
<protein>
    <recommendedName>
        <fullName evidence="1">2EXR domain-containing protein</fullName>
    </recommendedName>
</protein>
<reference evidence="2 3" key="1">
    <citation type="journal article" date="2025" name="Microbiol. Resour. Announc.">
        <title>Draft genome sequences for Neonectria magnoliae and Neonectria punicea, canker pathogens of Liriodendron tulipifera and Acer saccharum in West Virginia.</title>
        <authorList>
            <person name="Petronek H.M."/>
            <person name="Kasson M.T."/>
            <person name="Metheny A.M."/>
            <person name="Stauder C.M."/>
            <person name="Lovett B."/>
            <person name="Lynch S.C."/>
            <person name="Garnas J.R."/>
            <person name="Kasson L.R."/>
            <person name="Stajich J.E."/>
        </authorList>
    </citation>
    <scope>NUCLEOTIDE SEQUENCE [LARGE SCALE GENOMIC DNA]</scope>
    <source>
        <strain evidence="2 3">NRRL 64653</strain>
    </source>
</reference>
<feature type="domain" description="2EXR" evidence="1">
    <location>
        <begin position="6"/>
        <end position="125"/>
    </location>
</feature>
<name>A0ABR1H6L6_9HYPO</name>
<accession>A0ABR1H6L6</accession>
<organism evidence="2 3">
    <name type="scientific">Neonectria punicea</name>
    <dbReference type="NCBI Taxonomy" id="979145"/>
    <lineage>
        <taxon>Eukaryota</taxon>
        <taxon>Fungi</taxon>
        <taxon>Dikarya</taxon>
        <taxon>Ascomycota</taxon>
        <taxon>Pezizomycotina</taxon>
        <taxon>Sordariomycetes</taxon>
        <taxon>Hypocreomycetidae</taxon>
        <taxon>Hypocreales</taxon>
        <taxon>Nectriaceae</taxon>
        <taxon>Neonectria</taxon>
    </lineage>
</organism>
<dbReference type="InterPro" id="IPR045518">
    <property type="entry name" value="2EXR"/>
</dbReference>
<evidence type="ECO:0000313" key="3">
    <source>
        <dbReference type="Proteomes" id="UP001498476"/>
    </source>
</evidence>
<dbReference type="PANTHER" id="PTHR35910:SF1">
    <property type="entry name" value="2EXR DOMAIN-CONTAINING PROTEIN"/>
    <property type="match status" value="1"/>
</dbReference>
<sequence length="324" mass="37594">MATSTFHHFPELPRELRDLIWAHAVRPARPGAHFFTLFDAKNKAEARRLHEHAVLRDDPKWCNLAAPRCNELEPRTPSWTASNPSAYLIDGGLWTACKESREVMEKHFDTVAWRQKCCAYLDVWFTKDRPNAPATGAFTSNGNTQYFTMYPKTDLFCLQPHDVDTINWDDLTVYVPIFHWRYGFQVKHIALEFDPKSVYLEPGESLASQPISFKYDNYGTAACIARAAEDLWQVEHLWIIDYRLKRRPGTPDEDGSHEFYGNSGRYVEVPPWKRCGWYVSSLDESLWQMDGLTHPHEFIEELEEGLEGTSDYPYIGVLAYEEFT</sequence>
<evidence type="ECO:0000259" key="1">
    <source>
        <dbReference type="Pfam" id="PF20150"/>
    </source>
</evidence>
<evidence type="ECO:0000313" key="2">
    <source>
        <dbReference type="EMBL" id="KAK7416730.1"/>
    </source>
</evidence>
<comment type="caution">
    <text evidence="2">The sequence shown here is derived from an EMBL/GenBank/DDBJ whole genome shotgun (WGS) entry which is preliminary data.</text>
</comment>
<dbReference type="Proteomes" id="UP001498476">
    <property type="component" value="Unassembled WGS sequence"/>
</dbReference>
<keyword evidence="3" id="KW-1185">Reference proteome</keyword>